<evidence type="ECO:0000313" key="3">
    <source>
        <dbReference type="Proteomes" id="UP000301737"/>
    </source>
</evidence>
<dbReference type="Proteomes" id="UP000301737">
    <property type="component" value="Unassembled WGS sequence"/>
</dbReference>
<sequence length="553" mass="62272">MQVPESFKRSVSVLQFHGALKSGNKERFPLTEPEEVVPSNALNNSDETLEEQYLTKDLSFKEIPIEAYECAKPLLALLKAHEYKVSYKYELDPTSNIIWHVSLKDRPGEQMLVQRLVLVGASMILEGDGFGVFHINIFSEAGNTNEQRTSQGALSFDSSQVVLECSDVVTKNRLEKLRLLSIFEYVSIFKTLTGSVISTIGVRMPDMHLVMSSAFNFKDWCEVYLEGQGWLKLWCHIRRVKKSFKGKLKGRSQIRFYKDDKCKELVCFIPETENVQDVFFCSEKSDKLSTFLKSSTGSLLDSLTTIKLLGNVYYPGKSKFRNFLGLRSSMTSNPVKSNRRTSLPSMITTNRKGTVTNLIDGNGQVDDTPTIGSTPLVNDTSQAESVYSGDSIVEPLSKCTTQSRGLLIKPLVHGGLGHLESMVRFIVPLMDCTRKYGRPDEFRRDKWDPDSLIFGLPRLPSADYFAKEEMEKILKEPLPEGSDHVDDVAFAMSYFTSLLNDCMQKNPERGSQFHFQKLSSIFGTGDDEKRLQIPQTRTDGKTLSISPDSVPTV</sequence>
<keyword evidence="3" id="KW-1185">Reference proteome</keyword>
<proteinExistence type="predicted"/>
<dbReference type="AlphaFoldDB" id="A0A4C2E394"/>
<evidence type="ECO:0000259" key="1">
    <source>
        <dbReference type="Pfam" id="PF25381"/>
    </source>
</evidence>
<dbReference type="InterPro" id="IPR058155">
    <property type="entry name" value="Skg3/CAF120-like_PH"/>
</dbReference>
<dbReference type="OrthoDB" id="5563754at2759"/>
<evidence type="ECO:0000313" key="2">
    <source>
        <dbReference type="EMBL" id="GCE98575.1"/>
    </source>
</evidence>
<dbReference type="EMBL" id="BIMX01000005">
    <property type="protein sequence ID" value="GCE98575.1"/>
    <property type="molecule type" value="Genomic_DNA"/>
</dbReference>
<feature type="domain" description="Skg3/CAF120-like PH-like" evidence="1">
    <location>
        <begin position="400"/>
        <end position="454"/>
    </location>
</feature>
<protein>
    <recommendedName>
        <fullName evidence="1">Skg3/CAF120-like PH-like domain-containing protein</fullName>
    </recommendedName>
</protein>
<dbReference type="Pfam" id="PF25381">
    <property type="entry name" value="PH_26"/>
    <property type="match status" value="1"/>
</dbReference>
<organism evidence="2 3">
    <name type="scientific">Zygosaccharomyces mellis</name>
    <dbReference type="NCBI Taxonomy" id="42258"/>
    <lineage>
        <taxon>Eukaryota</taxon>
        <taxon>Fungi</taxon>
        <taxon>Dikarya</taxon>
        <taxon>Ascomycota</taxon>
        <taxon>Saccharomycotina</taxon>
        <taxon>Saccharomycetes</taxon>
        <taxon>Saccharomycetales</taxon>
        <taxon>Saccharomycetaceae</taxon>
        <taxon>Zygosaccharomyces</taxon>
    </lineage>
</organism>
<gene>
    <name evidence="2" type="ORF">ZYGM_004434</name>
</gene>
<accession>A0A4C2E394</accession>
<comment type="caution">
    <text evidence="2">The sequence shown here is derived from an EMBL/GenBank/DDBJ whole genome shotgun (WGS) entry which is preliminary data.</text>
</comment>
<reference evidence="2 3" key="1">
    <citation type="submission" date="2019-01" db="EMBL/GenBank/DDBJ databases">
        <title>Draft Genome Sequencing of Zygosaccharomyces mellis Ca-7.</title>
        <authorList>
            <person name="Shiwa Y."/>
            <person name="Kanesaki Y."/>
            <person name="Ishige T."/>
            <person name="Mura K."/>
            <person name="Hori T."/>
            <person name="Tamura T."/>
        </authorList>
    </citation>
    <scope>NUCLEOTIDE SEQUENCE [LARGE SCALE GENOMIC DNA]</scope>
    <source>
        <strain evidence="2 3">Ca-7</strain>
    </source>
</reference>
<name>A0A4C2E394_9SACH</name>